<dbReference type="AlphaFoldDB" id="A0A381Y8R7"/>
<gene>
    <name evidence="2" type="ORF">METZ01_LOCUS126350</name>
</gene>
<reference evidence="2" key="1">
    <citation type="submission" date="2018-05" db="EMBL/GenBank/DDBJ databases">
        <authorList>
            <person name="Lanie J.A."/>
            <person name="Ng W.-L."/>
            <person name="Kazmierczak K.M."/>
            <person name="Andrzejewski T.M."/>
            <person name="Davidsen T.M."/>
            <person name="Wayne K.J."/>
            <person name="Tettelin H."/>
            <person name="Glass J.I."/>
            <person name="Rusch D."/>
            <person name="Podicherti R."/>
            <person name="Tsui H.-C.T."/>
            <person name="Winkler M.E."/>
        </authorList>
    </citation>
    <scope>NUCLEOTIDE SEQUENCE</scope>
</reference>
<protein>
    <recommendedName>
        <fullName evidence="1">Sulfatase-modifying factor enzyme-like domain-containing protein</fullName>
    </recommendedName>
</protein>
<feature type="domain" description="Sulfatase-modifying factor enzyme-like" evidence="1">
    <location>
        <begin position="60"/>
        <end position="313"/>
    </location>
</feature>
<dbReference type="GO" id="GO:0120147">
    <property type="term" value="F:formylglycine-generating oxidase activity"/>
    <property type="evidence" value="ECO:0007669"/>
    <property type="project" value="TreeGrafter"/>
</dbReference>
<dbReference type="Gene3D" id="3.90.1580.10">
    <property type="entry name" value="paralog of FGE (formylglycine-generating enzyme)"/>
    <property type="match status" value="1"/>
</dbReference>
<dbReference type="EMBL" id="UINC01017661">
    <property type="protein sequence ID" value="SVA73496.1"/>
    <property type="molecule type" value="Genomic_DNA"/>
</dbReference>
<sequence>MTVLRLFFFFTPLLSGTCFFLLTSVVFAMHAGEEHREELPKKLRKSPAELLFKKSDYSLMVRIPTGTFKMGSSFEENKKHLKECLKYDKSCELWWFNDEYPDRLIFLDSYWIDVYEVTNEKYLEFVLATKHRFALDQTCETDKCREGNLWEGASFPPRIKRQPVTQVSWHDADAYCRWRGKRLPSEAEWEKAARGPSGNLYPWGFGSPKKRATYGRKWRGVFTMTDVGTYSQGVSLYGVHDMAGNVWEWVDDWYDLKYYSWRRKKNPRGPAEGKFKVVRGGSWVNYPDTLRSSFRRWSQPEVRYNDTGFRCAKDDNYETEKN</sequence>
<accession>A0A381Y8R7</accession>
<dbReference type="InterPro" id="IPR005532">
    <property type="entry name" value="SUMF_dom"/>
</dbReference>
<dbReference type="Pfam" id="PF03781">
    <property type="entry name" value="FGE-sulfatase"/>
    <property type="match status" value="1"/>
</dbReference>
<dbReference type="InterPro" id="IPR042095">
    <property type="entry name" value="SUMF_sf"/>
</dbReference>
<evidence type="ECO:0000259" key="1">
    <source>
        <dbReference type="Pfam" id="PF03781"/>
    </source>
</evidence>
<dbReference type="SUPFAM" id="SSF56436">
    <property type="entry name" value="C-type lectin-like"/>
    <property type="match status" value="1"/>
</dbReference>
<proteinExistence type="predicted"/>
<name>A0A381Y8R7_9ZZZZ</name>
<dbReference type="PANTHER" id="PTHR23150">
    <property type="entry name" value="SULFATASE MODIFYING FACTOR 1, 2"/>
    <property type="match status" value="1"/>
</dbReference>
<dbReference type="InterPro" id="IPR051043">
    <property type="entry name" value="Sulfatase_Mod_Factor_Kinase"/>
</dbReference>
<organism evidence="2">
    <name type="scientific">marine metagenome</name>
    <dbReference type="NCBI Taxonomy" id="408172"/>
    <lineage>
        <taxon>unclassified sequences</taxon>
        <taxon>metagenomes</taxon>
        <taxon>ecological metagenomes</taxon>
    </lineage>
</organism>
<evidence type="ECO:0000313" key="2">
    <source>
        <dbReference type="EMBL" id="SVA73496.1"/>
    </source>
</evidence>
<dbReference type="InterPro" id="IPR016187">
    <property type="entry name" value="CTDL_fold"/>
</dbReference>
<dbReference type="PANTHER" id="PTHR23150:SF19">
    <property type="entry name" value="FORMYLGLYCINE-GENERATING ENZYME"/>
    <property type="match status" value="1"/>
</dbReference>